<name>U4LYM1_PYROM</name>
<evidence type="ECO:0000313" key="1">
    <source>
        <dbReference type="EMBL" id="CCX34958.1"/>
    </source>
</evidence>
<dbReference type="AlphaFoldDB" id="U4LYM1"/>
<dbReference type="EMBL" id="HF936670">
    <property type="protein sequence ID" value="CCX34958.1"/>
    <property type="molecule type" value="Genomic_DNA"/>
</dbReference>
<accession>U4LYM1</accession>
<evidence type="ECO:0000313" key="2">
    <source>
        <dbReference type="Proteomes" id="UP000018144"/>
    </source>
</evidence>
<proteinExistence type="predicted"/>
<reference evidence="1 2" key="1">
    <citation type="journal article" date="2013" name="PLoS Genet.">
        <title>The genome and development-dependent transcriptomes of Pyronema confluens: a window into fungal evolution.</title>
        <authorList>
            <person name="Traeger S."/>
            <person name="Altegoer F."/>
            <person name="Freitag M."/>
            <person name="Gabaldon T."/>
            <person name="Kempken F."/>
            <person name="Kumar A."/>
            <person name="Marcet-Houben M."/>
            <person name="Poggeler S."/>
            <person name="Stajich J.E."/>
            <person name="Nowrousian M."/>
        </authorList>
    </citation>
    <scope>NUCLEOTIDE SEQUENCE [LARGE SCALE GENOMIC DNA]</scope>
    <source>
        <strain evidence="2">CBS 100304</strain>
        <tissue evidence="1">Vegetative mycelium</tissue>
    </source>
</reference>
<gene>
    <name evidence="1" type="ORF">PCON_04634</name>
</gene>
<keyword evidence="2" id="KW-1185">Reference proteome</keyword>
<organism evidence="1 2">
    <name type="scientific">Pyronema omphalodes (strain CBS 100304)</name>
    <name type="common">Pyronema confluens</name>
    <dbReference type="NCBI Taxonomy" id="1076935"/>
    <lineage>
        <taxon>Eukaryota</taxon>
        <taxon>Fungi</taxon>
        <taxon>Dikarya</taxon>
        <taxon>Ascomycota</taxon>
        <taxon>Pezizomycotina</taxon>
        <taxon>Pezizomycetes</taxon>
        <taxon>Pezizales</taxon>
        <taxon>Pyronemataceae</taxon>
        <taxon>Pyronema</taxon>
    </lineage>
</organism>
<protein>
    <submittedName>
        <fullName evidence="1">Uncharacterized protein</fullName>
    </submittedName>
</protein>
<dbReference type="Proteomes" id="UP000018144">
    <property type="component" value="Unassembled WGS sequence"/>
</dbReference>
<sequence length="20" mass="2307">MEMECLLMSGSTDFHFLPDC</sequence>